<keyword evidence="7" id="KW-0472">Membrane</keyword>
<dbReference type="SUPFAM" id="SSF48452">
    <property type="entry name" value="TPR-like"/>
    <property type="match status" value="2"/>
</dbReference>
<dbReference type="PANTHER" id="PTHR46630">
    <property type="entry name" value="TETRATRICOPEPTIDE REPEAT PROTEIN 29"/>
    <property type="match status" value="1"/>
</dbReference>
<evidence type="ECO:0000256" key="1">
    <source>
        <dbReference type="ARBA" id="ARBA00004496"/>
    </source>
</evidence>
<accession>A0A3D9MY52</accession>
<dbReference type="EMBL" id="QREI01000003">
    <property type="protein sequence ID" value="REE25083.1"/>
    <property type="molecule type" value="Genomic_DNA"/>
</dbReference>
<sequence>MKNTQSYIFLVVALSMPVFSFALFSPYQQTSEIDSIIERGHERVYENPDESIELALSIYENSEYTVKTKVKALMLVSLAYTSKRNYQKALESIVKADELSKTLDDTVLQIEILFKTGILYQQLKIFDKSIEYLEKTEKMALLYPDREAVSKYIANSYTVKGFIYKDNLNCDIALEFFDRGIAEYQNVKNEEVNTNLSIVYYNKGNCYTILSEYEKAKESFNKSITYAKLAKANSLIAFAKKGLAAVFTVEGEYQTAISSLEAALKQSKDVGDIVLNSSIYKGLMENYLALNQWANYQKYYELYANSQLDIKIAERNSVSDSLGENENQRNESLINLQKQTSNRFKIFLLLVIAIFVSVFFIDRKNRKTIALLQNKIETLQNQKLIS</sequence>
<evidence type="ECO:0000256" key="2">
    <source>
        <dbReference type="ARBA" id="ARBA00022490"/>
    </source>
</evidence>
<reference evidence="8 9" key="1">
    <citation type="submission" date="2018-07" db="EMBL/GenBank/DDBJ databases">
        <title>Genomic Encyclopedia of Type Strains, Phase III (KMG-III): the genomes of soil and plant-associated and newly described type strains.</title>
        <authorList>
            <person name="Whitman W."/>
        </authorList>
    </citation>
    <scope>NUCLEOTIDE SEQUENCE [LARGE SCALE GENOMIC DNA]</scope>
    <source>
        <strain evidence="8 9">CECT 7948</strain>
    </source>
</reference>
<evidence type="ECO:0000256" key="6">
    <source>
        <dbReference type="PROSITE-ProRule" id="PRU00339"/>
    </source>
</evidence>
<keyword evidence="7" id="KW-1133">Transmembrane helix</keyword>
<keyword evidence="3" id="KW-0677">Repeat</keyword>
<dbReference type="InterPro" id="IPR019734">
    <property type="entry name" value="TPR_rpt"/>
</dbReference>
<dbReference type="PANTHER" id="PTHR46630:SF1">
    <property type="entry name" value="TETRATRICOPEPTIDE REPEAT PROTEIN 29"/>
    <property type="match status" value="1"/>
</dbReference>
<evidence type="ECO:0000313" key="9">
    <source>
        <dbReference type="Proteomes" id="UP000256919"/>
    </source>
</evidence>
<evidence type="ECO:0000256" key="4">
    <source>
        <dbReference type="ARBA" id="ARBA00022803"/>
    </source>
</evidence>
<dbReference type="SMART" id="SM00028">
    <property type="entry name" value="TPR"/>
    <property type="match status" value="5"/>
</dbReference>
<dbReference type="OrthoDB" id="1253697at2"/>
<comment type="subcellular location">
    <subcellularLocation>
        <location evidence="1">Cytoplasm</location>
    </subcellularLocation>
</comment>
<proteinExistence type="inferred from homology"/>
<evidence type="ECO:0000256" key="3">
    <source>
        <dbReference type="ARBA" id="ARBA00022737"/>
    </source>
</evidence>
<dbReference type="GO" id="GO:0005737">
    <property type="term" value="C:cytoplasm"/>
    <property type="evidence" value="ECO:0007669"/>
    <property type="project" value="UniProtKB-SubCell"/>
</dbReference>
<dbReference type="InterPro" id="IPR051476">
    <property type="entry name" value="Bac_ResReg_Asp_Phosphatase"/>
</dbReference>
<gene>
    <name evidence="8" type="ORF">DFQ09_103393</name>
</gene>
<dbReference type="Proteomes" id="UP000256919">
    <property type="component" value="Unassembled WGS sequence"/>
</dbReference>
<name>A0A3D9MY52_9FLAO</name>
<feature type="repeat" description="TPR" evidence="6">
    <location>
        <begin position="197"/>
        <end position="230"/>
    </location>
</feature>
<evidence type="ECO:0000256" key="5">
    <source>
        <dbReference type="ARBA" id="ARBA00038253"/>
    </source>
</evidence>
<dbReference type="InterPro" id="IPR011990">
    <property type="entry name" value="TPR-like_helical_dom_sf"/>
</dbReference>
<organism evidence="8 9">
    <name type="scientific">Winogradskyella pacifica</name>
    <dbReference type="NCBI Taxonomy" id="664642"/>
    <lineage>
        <taxon>Bacteria</taxon>
        <taxon>Pseudomonadati</taxon>
        <taxon>Bacteroidota</taxon>
        <taxon>Flavobacteriia</taxon>
        <taxon>Flavobacteriales</taxon>
        <taxon>Flavobacteriaceae</taxon>
        <taxon>Winogradskyella</taxon>
    </lineage>
</organism>
<evidence type="ECO:0000256" key="7">
    <source>
        <dbReference type="SAM" id="Phobius"/>
    </source>
</evidence>
<comment type="similarity">
    <text evidence="5">Belongs to the Rap family.</text>
</comment>
<dbReference type="RefSeq" id="WP_115809565.1">
    <property type="nucleotide sequence ID" value="NZ_QREI01000003.1"/>
</dbReference>
<dbReference type="AlphaFoldDB" id="A0A3D9MY52"/>
<dbReference type="Pfam" id="PF00515">
    <property type="entry name" value="TPR_1"/>
    <property type="match status" value="1"/>
</dbReference>
<protein>
    <submittedName>
        <fullName evidence="8">Tetratricopeptide repeat protein</fullName>
    </submittedName>
</protein>
<keyword evidence="9" id="KW-1185">Reference proteome</keyword>
<dbReference type="Gene3D" id="1.25.40.10">
    <property type="entry name" value="Tetratricopeptide repeat domain"/>
    <property type="match status" value="2"/>
</dbReference>
<keyword evidence="7" id="KW-0812">Transmembrane</keyword>
<keyword evidence="2" id="KW-0963">Cytoplasm</keyword>
<feature type="transmembrane region" description="Helical" evidence="7">
    <location>
        <begin position="7"/>
        <end position="27"/>
    </location>
</feature>
<comment type="caution">
    <text evidence="8">The sequence shown here is derived from an EMBL/GenBank/DDBJ whole genome shotgun (WGS) entry which is preliminary data.</text>
</comment>
<dbReference type="PROSITE" id="PS50005">
    <property type="entry name" value="TPR"/>
    <property type="match status" value="1"/>
</dbReference>
<evidence type="ECO:0000313" key="8">
    <source>
        <dbReference type="EMBL" id="REE25083.1"/>
    </source>
</evidence>
<feature type="transmembrane region" description="Helical" evidence="7">
    <location>
        <begin position="344"/>
        <end position="361"/>
    </location>
</feature>
<keyword evidence="4 6" id="KW-0802">TPR repeat</keyword>